<dbReference type="OrthoDB" id="2422134at2759"/>
<dbReference type="Proteomes" id="UP000785200">
    <property type="component" value="Unassembled WGS sequence"/>
</dbReference>
<feature type="signal peptide" evidence="1">
    <location>
        <begin position="1"/>
        <end position="17"/>
    </location>
</feature>
<feature type="chain" id="PRO_5040466025" evidence="1">
    <location>
        <begin position="18"/>
        <end position="171"/>
    </location>
</feature>
<dbReference type="PANTHER" id="PTHR38123:SF6">
    <property type="entry name" value="CELL WALL SERINE-THREONINE-RICH GALACTOMANNOPROTEIN MP1 (AFU_ORTHOLOGUE AFUA_4G03240)"/>
    <property type="match status" value="1"/>
</dbReference>
<proteinExistence type="predicted"/>
<comment type="caution">
    <text evidence="2">The sequence shown here is derived from an EMBL/GenBank/DDBJ whole genome shotgun (WGS) entry which is preliminary data.</text>
</comment>
<keyword evidence="3" id="KW-1185">Reference proteome</keyword>
<dbReference type="EMBL" id="VNKQ01000016">
    <property type="protein sequence ID" value="KAG0646314.1"/>
    <property type="molecule type" value="Genomic_DNA"/>
</dbReference>
<organism evidence="2 3">
    <name type="scientific">Hyphodiscus hymeniophilus</name>
    <dbReference type="NCBI Taxonomy" id="353542"/>
    <lineage>
        <taxon>Eukaryota</taxon>
        <taxon>Fungi</taxon>
        <taxon>Dikarya</taxon>
        <taxon>Ascomycota</taxon>
        <taxon>Pezizomycotina</taxon>
        <taxon>Leotiomycetes</taxon>
        <taxon>Helotiales</taxon>
        <taxon>Hyphodiscaceae</taxon>
        <taxon>Hyphodiscus</taxon>
    </lineage>
</organism>
<dbReference type="AlphaFoldDB" id="A0A9P6VED2"/>
<gene>
    <name evidence="2" type="ORF">D0Z07_8154</name>
</gene>
<evidence type="ECO:0000256" key="1">
    <source>
        <dbReference type="SAM" id="SignalP"/>
    </source>
</evidence>
<accession>A0A9P6VED2</accession>
<reference evidence="2" key="1">
    <citation type="submission" date="2019-07" db="EMBL/GenBank/DDBJ databases">
        <title>Hyphodiscus hymeniophilus genome sequencing and assembly.</title>
        <authorList>
            <person name="Kramer G."/>
            <person name="Nodwell J."/>
        </authorList>
    </citation>
    <scope>NUCLEOTIDE SEQUENCE</scope>
    <source>
        <strain evidence="2">ATCC 34498</strain>
    </source>
</reference>
<keyword evidence="1" id="KW-0732">Signal</keyword>
<dbReference type="Pfam" id="PF12296">
    <property type="entry name" value="HsbA"/>
    <property type="match status" value="1"/>
</dbReference>
<sequence length="171" mass="17703">MLLKLFPFAILASTVLADGAAIIAAMYQISNDTVELQNQVGGWDGDILGVLPIVGISTKLLSAIDSGTHTAQTSANLTLAEVLSIVGPTTSLVSGVQSALSTVTDAREKFAKLLLAPVIKIDLELEKTATDRFSAAVVKKVPSAFQALAESLTAPVDVAFGFAIGNYTGLL</sequence>
<name>A0A9P6VED2_9HELO</name>
<dbReference type="InterPro" id="IPR021054">
    <property type="entry name" value="Cell_wall_mannoprotein_1"/>
</dbReference>
<dbReference type="Gene3D" id="1.20.1280.140">
    <property type="match status" value="1"/>
</dbReference>
<protein>
    <submittedName>
        <fullName evidence="2">Uncharacterized protein</fullName>
    </submittedName>
</protein>
<evidence type="ECO:0000313" key="3">
    <source>
        <dbReference type="Proteomes" id="UP000785200"/>
    </source>
</evidence>
<dbReference type="GO" id="GO:0005576">
    <property type="term" value="C:extracellular region"/>
    <property type="evidence" value="ECO:0007669"/>
    <property type="project" value="TreeGrafter"/>
</dbReference>
<dbReference type="PANTHER" id="PTHR38123">
    <property type="entry name" value="CELL WALL SERINE-THREONINE-RICH GALACTOMANNOPROTEIN MP1 (AFU_ORTHOLOGUE AFUA_4G03240)"/>
    <property type="match status" value="1"/>
</dbReference>
<evidence type="ECO:0000313" key="2">
    <source>
        <dbReference type="EMBL" id="KAG0646314.1"/>
    </source>
</evidence>